<dbReference type="SUPFAM" id="SSF48726">
    <property type="entry name" value="Immunoglobulin"/>
    <property type="match status" value="2"/>
</dbReference>
<dbReference type="PANTHER" id="PTHR11738:SF179">
    <property type="entry name" value="LEUKOCYTE IMMUNOGLOBULIN-LIKE RECEPTOR SUBFAMILY A MEMBER 5"/>
    <property type="match status" value="1"/>
</dbReference>
<keyword evidence="5" id="KW-0677">Repeat</keyword>
<evidence type="ECO:0000313" key="13">
    <source>
        <dbReference type="RefSeq" id="XP_014649780.1"/>
    </source>
</evidence>
<evidence type="ECO:0000256" key="8">
    <source>
        <dbReference type="ARBA" id="ARBA00023157"/>
    </source>
</evidence>
<keyword evidence="2" id="KW-1003">Cell membrane</keyword>
<keyword evidence="7" id="KW-0472">Membrane</keyword>
<dbReference type="InterPro" id="IPR050412">
    <property type="entry name" value="Ig-like_Receptors_ImmuneReg"/>
</dbReference>
<feature type="chain" id="PRO_5045628845" evidence="11">
    <location>
        <begin position="24"/>
        <end position="263"/>
    </location>
</feature>
<dbReference type="Gene3D" id="2.60.40.10">
    <property type="entry name" value="Immunoglobulins"/>
    <property type="match status" value="2"/>
</dbReference>
<evidence type="ECO:0000256" key="3">
    <source>
        <dbReference type="ARBA" id="ARBA00022692"/>
    </source>
</evidence>
<feature type="signal peptide" evidence="11">
    <location>
        <begin position="1"/>
        <end position="23"/>
    </location>
</feature>
<dbReference type="InterPro" id="IPR013783">
    <property type="entry name" value="Ig-like_fold"/>
</dbReference>
<dbReference type="CDD" id="cd05751">
    <property type="entry name" value="IgC2_D1_LILR_KIR_like"/>
    <property type="match status" value="1"/>
</dbReference>
<keyword evidence="6" id="KW-1133">Transmembrane helix</keyword>
<dbReference type="PANTHER" id="PTHR11738">
    <property type="entry name" value="MHC CLASS I NK CELL RECEPTOR"/>
    <property type="match status" value="1"/>
</dbReference>
<comment type="subcellular location">
    <subcellularLocation>
        <location evidence="1">Cell membrane</location>
        <topology evidence="1">Single-pass membrane protein</topology>
    </subcellularLocation>
</comment>
<evidence type="ECO:0000256" key="4">
    <source>
        <dbReference type="ARBA" id="ARBA00022729"/>
    </source>
</evidence>
<protein>
    <submittedName>
        <fullName evidence="13">Leukocyte immunoglobulin-like receptor subfamily A member 6</fullName>
    </submittedName>
</protein>
<sequence length="263" mass="29222">MTPTLMVLLYLGLSVSPRIAVQAETLPKPTIWAEPGSVIPQGIPVTIWCQGTPEAQEYRLHKWGNQELWDKQNPLDPMDKVKFSIPHMAEQYAGQFFCNYLSPAGWSDHSDPLELVVTGFYGKPTLSALPSPMVTSGGNVTLQCCSREGFGTFILTKEGEHKPSWTLNSQKLPSGPFQALFPVGPMTTSHRWTFRCYGSYRNKPQKWSHASDPLEILVSGEEVPALSSLCPSGQLMALPRRATVVNENEGLQVRVIQRCPILR</sequence>
<evidence type="ECO:0000256" key="11">
    <source>
        <dbReference type="SAM" id="SignalP"/>
    </source>
</evidence>
<dbReference type="CDD" id="cd05711">
    <property type="entry name" value="IgC2_D2_LILR_KIR_like"/>
    <property type="match status" value="1"/>
</dbReference>
<dbReference type="RefSeq" id="XP_014649780.1">
    <property type="nucleotide sequence ID" value="XM_014794294.1"/>
</dbReference>
<keyword evidence="12" id="KW-1185">Reference proteome</keyword>
<name>A0ABM1DD99_CERSS</name>
<keyword evidence="4 11" id="KW-0732">Signal</keyword>
<evidence type="ECO:0000313" key="12">
    <source>
        <dbReference type="Proteomes" id="UP000694910"/>
    </source>
</evidence>
<evidence type="ECO:0000256" key="7">
    <source>
        <dbReference type="ARBA" id="ARBA00023136"/>
    </source>
</evidence>
<accession>A0ABM1DD99</accession>
<dbReference type="Pfam" id="PF13895">
    <property type="entry name" value="Ig_2"/>
    <property type="match status" value="1"/>
</dbReference>
<evidence type="ECO:0000256" key="2">
    <source>
        <dbReference type="ARBA" id="ARBA00022475"/>
    </source>
</evidence>
<organism evidence="12 13">
    <name type="scientific">Ceratotherium simum simum</name>
    <name type="common">Southern white rhinoceros</name>
    <dbReference type="NCBI Taxonomy" id="73337"/>
    <lineage>
        <taxon>Eukaryota</taxon>
        <taxon>Metazoa</taxon>
        <taxon>Chordata</taxon>
        <taxon>Craniata</taxon>
        <taxon>Vertebrata</taxon>
        <taxon>Euteleostomi</taxon>
        <taxon>Mammalia</taxon>
        <taxon>Eutheria</taxon>
        <taxon>Laurasiatheria</taxon>
        <taxon>Perissodactyla</taxon>
        <taxon>Rhinocerotidae</taxon>
        <taxon>Ceratotherium</taxon>
    </lineage>
</organism>
<dbReference type="InterPro" id="IPR036179">
    <property type="entry name" value="Ig-like_dom_sf"/>
</dbReference>
<keyword evidence="10" id="KW-0393">Immunoglobulin domain</keyword>
<evidence type="ECO:0000256" key="6">
    <source>
        <dbReference type="ARBA" id="ARBA00022989"/>
    </source>
</evidence>
<evidence type="ECO:0000256" key="1">
    <source>
        <dbReference type="ARBA" id="ARBA00004162"/>
    </source>
</evidence>
<gene>
    <name evidence="13" type="primary">LOC106800069</name>
</gene>
<keyword evidence="3" id="KW-0812">Transmembrane</keyword>
<keyword evidence="8" id="KW-1015">Disulfide bond</keyword>
<evidence type="ECO:0000256" key="9">
    <source>
        <dbReference type="ARBA" id="ARBA00023180"/>
    </source>
</evidence>
<dbReference type="Proteomes" id="UP000694910">
    <property type="component" value="Unplaced"/>
</dbReference>
<dbReference type="GeneID" id="106800069"/>
<proteinExistence type="predicted"/>
<keyword evidence="9" id="KW-0325">Glycoprotein</keyword>
<reference evidence="13" key="1">
    <citation type="submission" date="2025-08" db="UniProtKB">
        <authorList>
            <consortium name="RefSeq"/>
        </authorList>
    </citation>
    <scope>IDENTIFICATION</scope>
</reference>
<evidence type="ECO:0000256" key="5">
    <source>
        <dbReference type="ARBA" id="ARBA00022737"/>
    </source>
</evidence>
<evidence type="ECO:0000256" key="10">
    <source>
        <dbReference type="ARBA" id="ARBA00023319"/>
    </source>
</evidence>